<reference evidence="1 2" key="1">
    <citation type="submission" date="2020-04" db="EMBL/GenBank/DDBJ databases">
        <authorList>
            <person name="Alioto T."/>
            <person name="Alioto T."/>
            <person name="Gomez Garrido J."/>
        </authorList>
    </citation>
    <scope>NUCLEOTIDE SEQUENCE [LARGE SCALE GENOMIC DNA]</scope>
</reference>
<comment type="caution">
    <text evidence="1">The sequence shown here is derived from an EMBL/GenBank/DDBJ whole genome shotgun (WGS) entry which is preliminary data.</text>
</comment>
<gene>
    <name evidence="1" type="ORF">CLODIP_2_CD03653</name>
</gene>
<evidence type="ECO:0000313" key="1">
    <source>
        <dbReference type="EMBL" id="CAB3373229.1"/>
    </source>
</evidence>
<dbReference type="OrthoDB" id="567787at2759"/>
<sequence>MAHKRGCSVSPSRPHDYLYDPLFTVPTFKDFMKAANCAAREAAEIQLRPVFKNMFSELPHYPSVEVVVSNKSCFPQQVHKTLCSRVARRQFDRASEVNGIHRHKYFTSALEPTQECEYAPLVRRSSKPWTPSPLSTTYVVTRELKSLERPVTEPRMALMTASYRNNGTQTMQQQFLQQDHVRVDFSGNPREAVAARMQQLREAGEERLRLAAKLRAEHAAAAQAQREASRARTKARWDERKEAELTKLMARHNREVRKLARDFNEVSVQSENAAPRVEKSEHLELPIIQSLPVVTPSL</sequence>
<dbReference type="PANTHER" id="PTHR22455">
    <property type="entry name" value="CILIA- AND FLAGELLA-ASSOCIATED PROTEIN 91"/>
    <property type="match status" value="1"/>
</dbReference>
<dbReference type="Proteomes" id="UP000494165">
    <property type="component" value="Unassembled WGS sequence"/>
</dbReference>
<dbReference type="InterPro" id="IPR026720">
    <property type="entry name" value="CFAP91"/>
</dbReference>
<keyword evidence="2" id="KW-1185">Reference proteome</keyword>
<dbReference type="EMBL" id="CADEPI010000083">
    <property type="protein sequence ID" value="CAB3373229.1"/>
    <property type="molecule type" value="Genomic_DNA"/>
</dbReference>
<dbReference type="AlphaFoldDB" id="A0A8S1CYR6"/>
<accession>A0A8S1CYR6</accession>
<name>A0A8S1CYR6_9INSE</name>
<organism evidence="1 2">
    <name type="scientific">Cloeon dipterum</name>
    <dbReference type="NCBI Taxonomy" id="197152"/>
    <lineage>
        <taxon>Eukaryota</taxon>
        <taxon>Metazoa</taxon>
        <taxon>Ecdysozoa</taxon>
        <taxon>Arthropoda</taxon>
        <taxon>Hexapoda</taxon>
        <taxon>Insecta</taxon>
        <taxon>Pterygota</taxon>
        <taxon>Palaeoptera</taxon>
        <taxon>Ephemeroptera</taxon>
        <taxon>Pisciforma</taxon>
        <taxon>Baetidae</taxon>
        <taxon>Cloeon</taxon>
    </lineage>
</organism>
<proteinExistence type="predicted"/>
<protein>
    <submittedName>
        <fullName evidence="1">Uncharacterized protein</fullName>
    </submittedName>
</protein>
<dbReference type="PANTHER" id="PTHR22455:SF10">
    <property type="entry name" value="CILIA- AND FLAGELLA-ASSOCIATED PROTEIN 91"/>
    <property type="match status" value="1"/>
</dbReference>
<evidence type="ECO:0000313" key="2">
    <source>
        <dbReference type="Proteomes" id="UP000494165"/>
    </source>
</evidence>